<name>A0ABN9DT30_9NEOB</name>
<keyword evidence="2" id="KW-1185">Reference proteome</keyword>
<protein>
    <submittedName>
        <fullName evidence="1">Uncharacterized protein</fullName>
    </submittedName>
</protein>
<organism evidence="1 2">
    <name type="scientific">Staurois parvus</name>
    <dbReference type="NCBI Taxonomy" id="386267"/>
    <lineage>
        <taxon>Eukaryota</taxon>
        <taxon>Metazoa</taxon>
        <taxon>Chordata</taxon>
        <taxon>Craniata</taxon>
        <taxon>Vertebrata</taxon>
        <taxon>Euteleostomi</taxon>
        <taxon>Amphibia</taxon>
        <taxon>Batrachia</taxon>
        <taxon>Anura</taxon>
        <taxon>Neobatrachia</taxon>
        <taxon>Ranoidea</taxon>
        <taxon>Ranidae</taxon>
        <taxon>Staurois</taxon>
    </lineage>
</organism>
<feature type="non-terminal residue" evidence="1">
    <location>
        <position position="1"/>
    </location>
</feature>
<reference evidence="1" key="1">
    <citation type="submission" date="2023-05" db="EMBL/GenBank/DDBJ databases">
        <authorList>
            <person name="Stuckert A."/>
        </authorList>
    </citation>
    <scope>NUCLEOTIDE SEQUENCE</scope>
</reference>
<accession>A0ABN9DT30</accession>
<proteinExistence type="predicted"/>
<sequence>RRSIESVSRWCCACATWMVSLEESPRCLPADGAVHIQHGWWNLVGRLPDEKARMHSSGPAHAQKRVAF</sequence>
<evidence type="ECO:0000313" key="2">
    <source>
        <dbReference type="Proteomes" id="UP001162483"/>
    </source>
</evidence>
<comment type="caution">
    <text evidence="1">The sequence shown here is derived from an EMBL/GenBank/DDBJ whole genome shotgun (WGS) entry which is preliminary data.</text>
</comment>
<dbReference type="Proteomes" id="UP001162483">
    <property type="component" value="Unassembled WGS sequence"/>
</dbReference>
<dbReference type="EMBL" id="CATNWA010014779">
    <property type="protein sequence ID" value="CAI9575800.1"/>
    <property type="molecule type" value="Genomic_DNA"/>
</dbReference>
<evidence type="ECO:0000313" key="1">
    <source>
        <dbReference type="EMBL" id="CAI9575800.1"/>
    </source>
</evidence>
<gene>
    <name evidence="1" type="ORF">SPARVUS_LOCUS8246366</name>
</gene>